<feature type="chain" id="PRO_5010994452" description="Secreted protein" evidence="1">
    <location>
        <begin position="20"/>
        <end position="95"/>
    </location>
</feature>
<keyword evidence="1" id="KW-0732">Signal</keyword>
<dbReference type="AlphaFoldDB" id="A0A1Y5Q7X5"/>
<protein>
    <recommendedName>
        <fullName evidence="3">Secreted protein</fullName>
    </recommendedName>
</protein>
<dbReference type="EMBL" id="FLTS01000001">
    <property type="protein sequence ID" value="SBV35654.1"/>
    <property type="molecule type" value="Genomic_DNA"/>
</dbReference>
<gene>
    <name evidence="2" type="ORF">STPYR_10584</name>
</gene>
<accession>A0A1Y5Q7X5</accession>
<evidence type="ECO:0008006" key="3">
    <source>
        <dbReference type="Google" id="ProtNLM"/>
    </source>
</evidence>
<organism evidence="2">
    <name type="scientific">uncultured Stenotrophomonas sp</name>
    <dbReference type="NCBI Taxonomy" id="165438"/>
    <lineage>
        <taxon>Bacteria</taxon>
        <taxon>Pseudomonadati</taxon>
        <taxon>Pseudomonadota</taxon>
        <taxon>Gammaproteobacteria</taxon>
        <taxon>Lysobacterales</taxon>
        <taxon>Lysobacteraceae</taxon>
        <taxon>Stenotrophomonas</taxon>
        <taxon>environmental samples</taxon>
    </lineage>
</organism>
<proteinExistence type="predicted"/>
<evidence type="ECO:0000256" key="1">
    <source>
        <dbReference type="SAM" id="SignalP"/>
    </source>
</evidence>
<feature type="signal peptide" evidence="1">
    <location>
        <begin position="1"/>
        <end position="19"/>
    </location>
</feature>
<reference evidence="2" key="1">
    <citation type="submission" date="2016-03" db="EMBL/GenBank/DDBJ databases">
        <authorList>
            <person name="Ploux O."/>
        </authorList>
    </citation>
    <scope>NUCLEOTIDE SEQUENCE</scope>
    <source>
        <strain evidence="2">UC10</strain>
    </source>
</reference>
<sequence>MRKYLLVAVLCLLSACGHGIDGTYTDAMGVAKYTFTSGGKVTIEAMGISQETSYAREGDTLKVALPQKGASLDFTVGEDGALTGPLGIRLEKVGK</sequence>
<dbReference type="PROSITE" id="PS51257">
    <property type="entry name" value="PROKAR_LIPOPROTEIN"/>
    <property type="match status" value="1"/>
</dbReference>
<name>A0A1Y5Q7X5_9GAMM</name>
<evidence type="ECO:0000313" key="2">
    <source>
        <dbReference type="EMBL" id="SBV35654.1"/>
    </source>
</evidence>